<keyword evidence="2" id="KW-0732">Signal</keyword>
<dbReference type="PANTHER" id="PTHR38593">
    <property type="entry name" value="BLR2558 PROTEIN"/>
    <property type="match status" value="1"/>
</dbReference>
<feature type="signal peptide" evidence="2">
    <location>
        <begin position="1"/>
        <end position="25"/>
    </location>
</feature>
<evidence type="ECO:0000256" key="1">
    <source>
        <dbReference type="SAM" id="MobiDB-lite"/>
    </source>
</evidence>
<evidence type="ECO:0000313" key="5">
    <source>
        <dbReference type="Proteomes" id="UP001596456"/>
    </source>
</evidence>
<reference evidence="5" key="1">
    <citation type="journal article" date="2019" name="Int. J. Syst. Evol. Microbiol.">
        <title>The Global Catalogue of Microorganisms (GCM) 10K type strain sequencing project: providing services to taxonomists for standard genome sequencing and annotation.</title>
        <authorList>
            <consortium name="The Broad Institute Genomics Platform"/>
            <consortium name="The Broad Institute Genome Sequencing Center for Infectious Disease"/>
            <person name="Wu L."/>
            <person name="Ma J."/>
        </authorList>
    </citation>
    <scope>NUCLEOTIDE SEQUENCE [LARGE SCALE GENOMIC DNA]</scope>
    <source>
        <strain evidence="5">CGMCC 1.16275</strain>
    </source>
</reference>
<proteinExistence type="predicted"/>
<dbReference type="Proteomes" id="UP001596456">
    <property type="component" value="Unassembled WGS sequence"/>
</dbReference>
<evidence type="ECO:0000313" key="4">
    <source>
        <dbReference type="EMBL" id="MFC7331578.1"/>
    </source>
</evidence>
<accession>A0ABW2KNV5</accession>
<keyword evidence="5" id="KW-1185">Reference proteome</keyword>
<protein>
    <submittedName>
        <fullName evidence="4">DUF4142 domain-containing protein</fullName>
    </submittedName>
</protein>
<feature type="region of interest" description="Disordered" evidence="1">
    <location>
        <begin position="31"/>
        <end position="50"/>
    </location>
</feature>
<dbReference type="EMBL" id="JBHTCM010000003">
    <property type="protein sequence ID" value="MFC7331578.1"/>
    <property type="molecule type" value="Genomic_DNA"/>
</dbReference>
<dbReference type="InterPro" id="IPR012347">
    <property type="entry name" value="Ferritin-like"/>
</dbReference>
<feature type="chain" id="PRO_5047068897" evidence="2">
    <location>
        <begin position="26"/>
        <end position="213"/>
    </location>
</feature>
<dbReference type="Pfam" id="PF13628">
    <property type="entry name" value="DUF4142"/>
    <property type="match status" value="1"/>
</dbReference>
<sequence>MTGRMGRRAPALLLAAALAGAAALAAPAGQARPQGAGAADPATGGPVATGFDATHLQQAYQRGLGELAQAELALSRTTRPELRALAQAARERLTGLNGTLAEIARRLGVTLPTEPLAEDRAVQDRLATLEDPAFQDGFLRDRAQGLMRQVNTLEKLAAQATDPALRDAAAQALPGLDALRRQALDLRVALAPVGDGPVGAVPGADRPAGTAPP</sequence>
<evidence type="ECO:0000259" key="3">
    <source>
        <dbReference type="Pfam" id="PF13628"/>
    </source>
</evidence>
<comment type="caution">
    <text evidence="4">The sequence shown here is derived from an EMBL/GenBank/DDBJ whole genome shotgun (WGS) entry which is preliminary data.</text>
</comment>
<gene>
    <name evidence="4" type="ORF">ACFQPS_00250</name>
</gene>
<dbReference type="PANTHER" id="PTHR38593:SF1">
    <property type="entry name" value="BLR2558 PROTEIN"/>
    <property type="match status" value="1"/>
</dbReference>
<name>A0ABW2KNV5_9PROT</name>
<organism evidence="4 5">
    <name type="scientific">Rhodocista pekingensis</name>
    <dbReference type="NCBI Taxonomy" id="201185"/>
    <lineage>
        <taxon>Bacteria</taxon>
        <taxon>Pseudomonadati</taxon>
        <taxon>Pseudomonadota</taxon>
        <taxon>Alphaproteobacteria</taxon>
        <taxon>Rhodospirillales</taxon>
        <taxon>Azospirillaceae</taxon>
        <taxon>Rhodocista</taxon>
    </lineage>
</organism>
<dbReference type="InterPro" id="IPR025419">
    <property type="entry name" value="DUF4142"/>
</dbReference>
<feature type="domain" description="DUF4142" evidence="3">
    <location>
        <begin position="52"/>
        <end position="186"/>
    </location>
</feature>
<evidence type="ECO:0000256" key="2">
    <source>
        <dbReference type="SAM" id="SignalP"/>
    </source>
</evidence>
<dbReference type="Gene3D" id="1.20.1260.10">
    <property type="match status" value="1"/>
</dbReference>